<dbReference type="SUPFAM" id="SSF55785">
    <property type="entry name" value="PYP-like sensor domain (PAS domain)"/>
    <property type="match status" value="1"/>
</dbReference>
<dbReference type="SMART" id="SM00091">
    <property type="entry name" value="PAS"/>
    <property type="match status" value="1"/>
</dbReference>
<dbReference type="Proteomes" id="UP000012043">
    <property type="component" value="Unassembled WGS sequence"/>
</dbReference>
<gene>
    <name evidence="10" type="ORF">AEST_29590</name>
</gene>
<dbReference type="InterPro" id="IPR003661">
    <property type="entry name" value="HisK_dim/P_dom"/>
</dbReference>
<proteinExistence type="predicted"/>
<keyword evidence="7" id="KW-0472">Membrane</keyword>
<comment type="caution">
    <text evidence="10">The sequence shown here is derived from an EMBL/GenBank/DDBJ whole genome shotgun (WGS) entry which is preliminary data.</text>
</comment>
<evidence type="ECO:0000259" key="8">
    <source>
        <dbReference type="PROSITE" id="PS50109"/>
    </source>
</evidence>
<dbReference type="GO" id="GO:0016036">
    <property type="term" value="P:cellular response to phosphate starvation"/>
    <property type="evidence" value="ECO:0007669"/>
    <property type="project" value="TreeGrafter"/>
</dbReference>
<keyword evidence="4" id="KW-0808">Transferase</keyword>
<dbReference type="InterPro" id="IPR036097">
    <property type="entry name" value="HisK_dim/P_sf"/>
</dbReference>
<evidence type="ECO:0000313" key="10">
    <source>
        <dbReference type="EMBL" id="EJI84125.1"/>
    </source>
</evidence>
<keyword evidence="5 10" id="KW-0418">Kinase</keyword>
<evidence type="ECO:0000256" key="7">
    <source>
        <dbReference type="ARBA" id="ARBA00023136"/>
    </source>
</evidence>
<evidence type="ECO:0000256" key="4">
    <source>
        <dbReference type="ARBA" id="ARBA00022679"/>
    </source>
</evidence>
<dbReference type="InterPro" id="IPR004358">
    <property type="entry name" value="Sig_transdc_His_kin-like_C"/>
</dbReference>
<dbReference type="PANTHER" id="PTHR45453">
    <property type="entry name" value="PHOSPHATE REGULON SENSOR PROTEIN PHOR"/>
    <property type="match status" value="1"/>
</dbReference>
<dbReference type="InterPro" id="IPR035965">
    <property type="entry name" value="PAS-like_dom_sf"/>
</dbReference>
<dbReference type="GO" id="GO:0004721">
    <property type="term" value="F:phosphoprotein phosphatase activity"/>
    <property type="evidence" value="ECO:0007669"/>
    <property type="project" value="TreeGrafter"/>
</dbReference>
<dbReference type="PROSITE" id="PS50112">
    <property type="entry name" value="PAS"/>
    <property type="match status" value="1"/>
</dbReference>
<dbReference type="SUPFAM" id="SSF47384">
    <property type="entry name" value="Homodimeric domain of signal transducing histidine kinase"/>
    <property type="match status" value="1"/>
</dbReference>
<dbReference type="InterPro" id="IPR036890">
    <property type="entry name" value="HATPase_C_sf"/>
</dbReference>
<evidence type="ECO:0000256" key="1">
    <source>
        <dbReference type="ARBA" id="ARBA00000085"/>
    </source>
</evidence>
<name>J1Y8Q1_9ALTE</name>
<keyword evidence="3" id="KW-0597">Phosphoprotein</keyword>
<dbReference type="RefSeq" id="WP_008609973.1">
    <property type="nucleotide sequence ID" value="NZ_ALAB01000039.1"/>
</dbReference>
<dbReference type="Pfam" id="PF00512">
    <property type="entry name" value="HisKA"/>
    <property type="match status" value="1"/>
</dbReference>
<dbReference type="SMART" id="SM00388">
    <property type="entry name" value="HisKA"/>
    <property type="match status" value="1"/>
</dbReference>
<evidence type="ECO:0000256" key="6">
    <source>
        <dbReference type="ARBA" id="ARBA00023012"/>
    </source>
</evidence>
<protein>
    <recommendedName>
        <fullName evidence="2">histidine kinase</fullName>
        <ecNumber evidence="2">2.7.13.3</ecNumber>
    </recommendedName>
</protein>
<evidence type="ECO:0000313" key="11">
    <source>
        <dbReference type="Proteomes" id="UP000012043"/>
    </source>
</evidence>
<dbReference type="InterPro" id="IPR050351">
    <property type="entry name" value="BphY/WalK/GraS-like"/>
</dbReference>
<accession>J1Y8Q1</accession>
<dbReference type="InterPro" id="IPR000014">
    <property type="entry name" value="PAS"/>
</dbReference>
<dbReference type="InterPro" id="IPR005467">
    <property type="entry name" value="His_kinase_dom"/>
</dbReference>
<dbReference type="CDD" id="cd00075">
    <property type="entry name" value="HATPase"/>
    <property type="match status" value="1"/>
</dbReference>
<evidence type="ECO:0000256" key="5">
    <source>
        <dbReference type="ARBA" id="ARBA00022777"/>
    </source>
</evidence>
<dbReference type="SUPFAM" id="SSF55874">
    <property type="entry name" value="ATPase domain of HSP90 chaperone/DNA topoisomerase II/histidine kinase"/>
    <property type="match status" value="1"/>
</dbReference>
<dbReference type="Pfam" id="PF02518">
    <property type="entry name" value="HATPase_c"/>
    <property type="match status" value="1"/>
</dbReference>
<dbReference type="Pfam" id="PF13188">
    <property type="entry name" value="PAS_8"/>
    <property type="match status" value="1"/>
</dbReference>
<dbReference type="EC" id="2.7.13.3" evidence="2"/>
<evidence type="ECO:0000256" key="3">
    <source>
        <dbReference type="ARBA" id="ARBA00022553"/>
    </source>
</evidence>
<dbReference type="Gene3D" id="3.30.565.10">
    <property type="entry name" value="Histidine kinase-like ATPase, C-terminal domain"/>
    <property type="match status" value="1"/>
</dbReference>
<dbReference type="PRINTS" id="PR00344">
    <property type="entry name" value="BCTRLSENSOR"/>
</dbReference>
<dbReference type="CDD" id="cd00082">
    <property type="entry name" value="HisKA"/>
    <property type="match status" value="1"/>
</dbReference>
<dbReference type="Gene3D" id="3.30.450.20">
    <property type="entry name" value="PAS domain"/>
    <property type="match status" value="1"/>
</dbReference>
<feature type="domain" description="PAS" evidence="9">
    <location>
        <begin position="27"/>
        <end position="63"/>
    </location>
</feature>
<evidence type="ECO:0000256" key="2">
    <source>
        <dbReference type="ARBA" id="ARBA00012438"/>
    </source>
</evidence>
<evidence type="ECO:0000259" key="9">
    <source>
        <dbReference type="PROSITE" id="PS50112"/>
    </source>
</evidence>
<dbReference type="AlphaFoldDB" id="J1Y8Q1"/>
<reference evidence="10 11" key="1">
    <citation type="journal article" date="2012" name="J. Bacteriol.">
        <title>Genome Sequence of Pectin-Degrading Alishewanella aestuarii Strain B11T, Isolated from Tidal Flat Sediment.</title>
        <authorList>
            <person name="Jung J."/>
            <person name="Choi S."/>
            <person name="Chun J."/>
            <person name="Park W."/>
        </authorList>
    </citation>
    <scope>NUCLEOTIDE SEQUENCE [LARGE SCALE GENOMIC DNA]</scope>
    <source>
        <strain evidence="10 11">B11</strain>
    </source>
</reference>
<dbReference type="EMBL" id="ALAB01000039">
    <property type="protein sequence ID" value="EJI84125.1"/>
    <property type="molecule type" value="Genomic_DNA"/>
</dbReference>
<dbReference type="CDD" id="cd00130">
    <property type="entry name" value="PAS"/>
    <property type="match status" value="1"/>
</dbReference>
<dbReference type="SMART" id="SM00387">
    <property type="entry name" value="HATPase_c"/>
    <property type="match status" value="1"/>
</dbReference>
<keyword evidence="6" id="KW-0902">Two-component regulatory system</keyword>
<dbReference type="InterPro" id="IPR003594">
    <property type="entry name" value="HATPase_dom"/>
</dbReference>
<sequence length="369" mass="40096">MSDPVCTVAKADAVPSAGQTQPLVISNAARLEHILRALPSGVIILDAKGRVAEANPQACSMLGEPLLGQSWLQVIGRVFQPRSDDGLEVSLKDGRRLKIAISALHPEPGQLIVMTDLTETRALQHRLHHLQRLSTLGKMMATLAHQIRTPLSSAMLYAENLTNSKLAAAQRGQFQQKLVLRLQELEQQVNDMLLFARSGSAQAVQPLQLSALLQLFQERSETLLMQHHARLQLTAPDTEVQLLGNTQTLCEALLNLLQNSLQACTEPCLFRIEARLRGTELVLLLSDNGLGIPDAILPQIFEPFFSQKAGGSGLGLAVVQAVLQSHHGQISYLKPAQRPAGTLNGACFELRLPCLAADLIPTAQEIAYV</sequence>
<dbReference type="GO" id="GO:0000155">
    <property type="term" value="F:phosphorelay sensor kinase activity"/>
    <property type="evidence" value="ECO:0007669"/>
    <property type="project" value="InterPro"/>
</dbReference>
<keyword evidence="11" id="KW-1185">Reference proteome</keyword>
<feature type="domain" description="Histidine kinase" evidence="8">
    <location>
        <begin position="142"/>
        <end position="356"/>
    </location>
</feature>
<dbReference type="PATRIC" id="fig|1197174.4.peg.2891"/>
<comment type="catalytic activity">
    <reaction evidence="1">
        <text>ATP + protein L-histidine = ADP + protein N-phospho-L-histidine.</text>
        <dbReference type="EC" id="2.7.13.3"/>
    </reaction>
</comment>
<dbReference type="PANTHER" id="PTHR45453:SF1">
    <property type="entry name" value="PHOSPHATE REGULON SENSOR PROTEIN PHOR"/>
    <property type="match status" value="1"/>
</dbReference>
<dbReference type="GO" id="GO:0005886">
    <property type="term" value="C:plasma membrane"/>
    <property type="evidence" value="ECO:0007669"/>
    <property type="project" value="TreeGrafter"/>
</dbReference>
<dbReference type="Gene3D" id="1.10.287.130">
    <property type="match status" value="1"/>
</dbReference>
<organism evidence="10 11">
    <name type="scientific">Alishewanella aestuarii B11</name>
    <dbReference type="NCBI Taxonomy" id="1197174"/>
    <lineage>
        <taxon>Bacteria</taxon>
        <taxon>Pseudomonadati</taxon>
        <taxon>Pseudomonadota</taxon>
        <taxon>Gammaproteobacteria</taxon>
        <taxon>Alteromonadales</taxon>
        <taxon>Alteromonadaceae</taxon>
        <taxon>Alishewanella</taxon>
    </lineage>
</organism>
<dbReference type="PROSITE" id="PS50109">
    <property type="entry name" value="HIS_KIN"/>
    <property type="match status" value="1"/>
</dbReference>